<keyword evidence="2" id="KW-1185">Reference proteome</keyword>
<dbReference type="RefSeq" id="WP_190266136.1">
    <property type="nucleotide sequence ID" value="NZ_BAABAD010000003.1"/>
</dbReference>
<evidence type="ECO:0000313" key="2">
    <source>
        <dbReference type="Proteomes" id="UP000602395"/>
    </source>
</evidence>
<accession>A0ABR7W8Z4</accession>
<gene>
    <name evidence="1" type="ORF">IDF66_06795</name>
</gene>
<evidence type="ECO:0000313" key="1">
    <source>
        <dbReference type="EMBL" id="MBD1319286.1"/>
    </source>
</evidence>
<comment type="caution">
    <text evidence="1">The sequence shown here is derived from an EMBL/GenBank/DDBJ whole genome shotgun (WGS) entry which is preliminary data.</text>
</comment>
<dbReference type="SUPFAM" id="SSF54427">
    <property type="entry name" value="NTF2-like"/>
    <property type="match status" value="1"/>
</dbReference>
<evidence type="ECO:0008006" key="3">
    <source>
        <dbReference type="Google" id="ProtNLM"/>
    </source>
</evidence>
<sequence length="146" mass="15572">MTNSVIESGRESRPALHDESVDVGTVVGELLDHLHGGLDGASADTYDDMFADDILWGTPKGRVLKGFAPLNAIHRQMVPAKVAPESRFEAAQAIAPAPGVVVAQVGRHAIDGGFSEMAMYVLVERAGRWWVAGAQNTPIVDTLPTR</sequence>
<protein>
    <recommendedName>
        <fullName evidence="3">DUF4440 domain-containing protein</fullName>
    </recommendedName>
</protein>
<organism evidence="1 2">
    <name type="scientific">Gordonia hankookensis</name>
    <dbReference type="NCBI Taxonomy" id="589403"/>
    <lineage>
        <taxon>Bacteria</taxon>
        <taxon>Bacillati</taxon>
        <taxon>Actinomycetota</taxon>
        <taxon>Actinomycetes</taxon>
        <taxon>Mycobacteriales</taxon>
        <taxon>Gordoniaceae</taxon>
        <taxon>Gordonia</taxon>
    </lineage>
</organism>
<dbReference type="Gene3D" id="3.10.450.50">
    <property type="match status" value="1"/>
</dbReference>
<reference evidence="1 2" key="1">
    <citation type="submission" date="2020-09" db="EMBL/GenBank/DDBJ databases">
        <title>Novel species in genus Gordonia.</title>
        <authorList>
            <person name="Zhang G."/>
        </authorList>
    </citation>
    <scope>NUCLEOTIDE SEQUENCE [LARGE SCALE GENOMIC DNA]</scope>
    <source>
        <strain evidence="1 2">ON-33</strain>
    </source>
</reference>
<dbReference type="Proteomes" id="UP000602395">
    <property type="component" value="Unassembled WGS sequence"/>
</dbReference>
<name>A0ABR7W8Z4_9ACTN</name>
<dbReference type="InterPro" id="IPR032710">
    <property type="entry name" value="NTF2-like_dom_sf"/>
</dbReference>
<dbReference type="EMBL" id="JACWMS010000001">
    <property type="protein sequence ID" value="MBD1319286.1"/>
    <property type="molecule type" value="Genomic_DNA"/>
</dbReference>
<proteinExistence type="predicted"/>